<accession>A0ABR3VJ01</accession>
<name>A0ABR3VJ01_HUMIN</name>
<protein>
    <submittedName>
        <fullName evidence="2">Uncharacterized protein</fullName>
    </submittedName>
</protein>
<dbReference type="Proteomes" id="UP001583172">
    <property type="component" value="Unassembled WGS sequence"/>
</dbReference>
<keyword evidence="1" id="KW-0812">Transmembrane</keyword>
<feature type="transmembrane region" description="Helical" evidence="1">
    <location>
        <begin position="114"/>
        <end position="137"/>
    </location>
</feature>
<evidence type="ECO:0000256" key="1">
    <source>
        <dbReference type="SAM" id="Phobius"/>
    </source>
</evidence>
<feature type="transmembrane region" description="Helical" evidence="1">
    <location>
        <begin position="170"/>
        <end position="195"/>
    </location>
</feature>
<reference evidence="2 3" key="1">
    <citation type="journal article" date="2024" name="Commun. Biol.">
        <title>Comparative genomic analysis of thermophilic fungi reveals convergent evolutionary adaptations and gene losses.</title>
        <authorList>
            <person name="Steindorff A.S."/>
            <person name="Aguilar-Pontes M.V."/>
            <person name="Robinson A.J."/>
            <person name="Andreopoulos B."/>
            <person name="LaButti K."/>
            <person name="Kuo A."/>
            <person name="Mondo S."/>
            <person name="Riley R."/>
            <person name="Otillar R."/>
            <person name="Haridas S."/>
            <person name="Lipzen A."/>
            <person name="Grimwood J."/>
            <person name="Schmutz J."/>
            <person name="Clum A."/>
            <person name="Reid I.D."/>
            <person name="Moisan M.C."/>
            <person name="Butler G."/>
            <person name="Nguyen T.T.M."/>
            <person name="Dewar K."/>
            <person name="Conant G."/>
            <person name="Drula E."/>
            <person name="Henrissat B."/>
            <person name="Hansel C."/>
            <person name="Singer S."/>
            <person name="Hutchinson M.I."/>
            <person name="de Vries R.P."/>
            <person name="Natvig D.O."/>
            <person name="Powell A.J."/>
            <person name="Tsang A."/>
            <person name="Grigoriev I.V."/>
        </authorList>
    </citation>
    <scope>NUCLEOTIDE SEQUENCE [LARGE SCALE GENOMIC DNA]</scope>
    <source>
        <strain evidence="2 3">CBS 620.91</strain>
    </source>
</reference>
<gene>
    <name evidence="2" type="ORF">VTJ49DRAFT_6612</name>
</gene>
<keyword evidence="1" id="KW-0472">Membrane</keyword>
<evidence type="ECO:0000313" key="2">
    <source>
        <dbReference type="EMBL" id="KAL1841774.1"/>
    </source>
</evidence>
<feature type="transmembrane region" description="Helical" evidence="1">
    <location>
        <begin position="81"/>
        <end position="102"/>
    </location>
</feature>
<dbReference type="EMBL" id="JAZGSY010000064">
    <property type="protein sequence ID" value="KAL1841774.1"/>
    <property type="molecule type" value="Genomic_DNA"/>
</dbReference>
<sequence length="302" mass="33590">MNTPNSTVCVSIEANGDVSGTGIRASIYALCLGGRLLSIIAKLLSTREASAEFERSYKSALSVQGLALLCTAWYQSTQNKLTLFHAIIVLHLLSLLGVNLASRISSRGKPMVRFWLNAFIVLCAAACFLSFNIYVWVRAPDFGSQPECNDTVVYVLFGQSIKATNYVFRYFMLAALAAPPGVFILGFIIAVPCWIKIRGDLRKEGIDVPFRAAFWVSYENDDGSQRVNWTQEITQVMAYTGFSIYAIVSLEQIINRNHVNEEENEWTFGQIIALFLLLGPTVDFMNAVTDNFGRRAESMDSD</sequence>
<organism evidence="2 3">
    <name type="scientific">Humicola insolens</name>
    <name type="common">Soft-rot fungus</name>
    <dbReference type="NCBI Taxonomy" id="85995"/>
    <lineage>
        <taxon>Eukaryota</taxon>
        <taxon>Fungi</taxon>
        <taxon>Dikarya</taxon>
        <taxon>Ascomycota</taxon>
        <taxon>Pezizomycotina</taxon>
        <taxon>Sordariomycetes</taxon>
        <taxon>Sordariomycetidae</taxon>
        <taxon>Sordariales</taxon>
        <taxon>Chaetomiaceae</taxon>
        <taxon>Mycothermus</taxon>
    </lineage>
</organism>
<proteinExistence type="predicted"/>
<evidence type="ECO:0000313" key="3">
    <source>
        <dbReference type="Proteomes" id="UP001583172"/>
    </source>
</evidence>
<keyword evidence="1" id="KW-1133">Transmembrane helix</keyword>
<comment type="caution">
    <text evidence="2">The sequence shown here is derived from an EMBL/GenBank/DDBJ whole genome shotgun (WGS) entry which is preliminary data.</text>
</comment>
<keyword evidence="3" id="KW-1185">Reference proteome</keyword>